<protein>
    <submittedName>
        <fullName evidence="3">Clec-122 C-type LECtin</fullName>
    </submittedName>
</protein>
<sequence length="180" mass="16909" precursor="true">MGTAAALLAAGCSSSGTAGGGATASPNPSAVTGTALGGAQPSSATTAGSTPASPSTSVSTSPSASASTSAPVTTPASASVYGCDQQPVSQPKTYILTYGDGGVVLNQLTWSGWGTASTTATGVQTRNSCVPSCAAGSPISTKATATLSGLSAGHYTKLRVVAGPTTTDYSVTAAGPTAAG</sequence>
<dbReference type="eggNOG" id="ENOG50332SA">
    <property type="taxonomic scope" value="Bacteria"/>
</dbReference>
<name>C7Q7M4_CATAD</name>
<dbReference type="EMBL" id="CP001700">
    <property type="protein sequence ID" value="ACU72217.1"/>
    <property type="molecule type" value="Genomic_DNA"/>
</dbReference>
<evidence type="ECO:0000313" key="3">
    <source>
        <dbReference type="EMBL" id="ACU72217.1"/>
    </source>
</evidence>
<evidence type="ECO:0000256" key="1">
    <source>
        <dbReference type="SAM" id="MobiDB-lite"/>
    </source>
</evidence>
<feature type="region of interest" description="Disordered" evidence="1">
    <location>
        <begin position="14"/>
        <end position="83"/>
    </location>
</feature>
<dbReference type="AlphaFoldDB" id="C7Q7M4"/>
<keyword evidence="2" id="KW-0732">Signal</keyword>
<dbReference type="Proteomes" id="UP000000851">
    <property type="component" value="Chromosome"/>
</dbReference>
<dbReference type="GO" id="GO:0030246">
    <property type="term" value="F:carbohydrate binding"/>
    <property type="evidence" value="ECO:0007669"/>
    <property type="project" value="UniProtKB-KW"/>
</dbReference>
<dbReference type="STRING" id="479433.Caci_3310"/>
<dbReference type="KEGG" id="cai:Caci_3310"/>
<organism evidence="3 4">
    <name type="scientific">Catenulispora acidiphila (strain DSM 44928 / JCM 14897 / NBRC 102108 / NRRL B-24433 / ID139908)</name>
    <dbReference type="NCBI Taxonomy" id="479433"/>
    <lineage>
        <taxon>Bacteria</taxon>
        <taxon>Bacillati</taxon>
        <taxon>Actinomycetota</taxon>
        <taxon>Actinomycetes</taxon>
        <taxon>Catenulisporales</taxon>
        <taxon>Catenulisporaceae</taxon>
        <taxon>Catenulispora</taxon>
    </lineage>
</organism>
<feature type="chain" id="PRO_5039659673" evidence="2">
    <location>
        <begin position="19"/>
        <end position="180"/>
    </location>
</feature>
<keyword evidence="3" id="KW-0430">Lectin</keyword>
<evidence type="ECO:0000256" key="2">
    <source>
        <dbReference type="SAM" id="SignalP"/>
    </source>
</evidence>
<gene>
    <name evidence="3" type="ordered locus">Caci_3310</name>
</gene>
<dbReference type="HOGENOM" id="CLU_1493616_0_0_11"/>
<keyword evidence="4" id="KW-1185">Reference proteome</keyword>
<proteinExistence type="predicted"/>
<feature type="compositionally biased region" description="Low complexity" evidence="1">
    <location>
        <begin position="41"/>
        <end position="80"/>
    </location>
</feature>
<feature type="signal peptide" evidence="2">
    <location>
        <begin position="1"/>
        <end position="18"/>
    </location>
</feature>
<dbReference type="InParanoid" id="C7Q7M4"/>
<evidence type="ECO:0000313" key="4">
    <source>
        <dbReference type="Proteomes" id="UP000000851"/>
    </source>
</evidence>
<reference evidence="3 4" key="1">
    <citation type="journal article" date="2009" name="Stand. Genomic Sci.">
        <title>Complete genome sequence of Catenulispora acidiphila type strain (ID 139908).</title>
        <authorList>
            <person name="Copeland A."/>
            <person name="Lapidus A."/>
            <person name="Glavina Del Rio T."/>
            <person name="Nolan M."/>
            <person name="Lucas S."/>
            <person name="Chen F."/>
            <person name="Tice H."/>
            <person name="Cheng J.F."/>
            <person name="Bruce D."/>
            <person name="Goodwin L."/>
            <person name="Pitluck S."/>
            <person name="Mikhailova N."/>
            <person name="Pati A."/>
            <person name="Ivanova N."/>
            <person name="Mavromatis K."/>
            <person name="Chen A."/>
            <person name="Palaniappan K."/>
            <person name="Chain P."/>
            <person name="Land M."/>
            <person name="Hauser L."/>
            <person name="Chang Y.J."/>
            <person name="Jeffries C.D."/>
            <person name="Chertkov O."/>
            <person name="Brettin T."/>
            <person name="Detter J.C."/>
            <person name="Han C."/>
            <person name="Ali Z."/>
            <person name="Tindall B.J."/>
            <person name="Goker M."/>
            <person name="Bristow J."/>
            <person name="Eisen J.A."/>
            <person name="Markowitz V."/>
            <person name="Hugenholtz P."/>
            <person name="Kyrpides N.C."/>
            <person name="Klenk H.P."/>
        </authorList>
    </citation>
    <scope>NUCLEOTIDE SEQUENCE [LARGE SCALE GENOMIC DNA]</scope>
    <source>
        <strain evidence="4">DSM 44928 / JCM 14897 / NBRC 102108 / NRRL B-24433 / ID139908</strain>
    </source>
</reference>
<accession>C7Q7M4</accession>